<protein>
    <submittedName>
        <fullName evidence="1">Uncharacterized protein</fullName>
    </submittedName>
</protein>
<dbReference type="EMBL" id="ACKO02000038">
    <property type="protein sequence ID" value="EET42734.1"/>
    <property type="molecule type" value="Genomic_DNA"/>
</dbReference>
<dbReference type="AlphaFoldDB" id="C6MAD0"/>
<accession>C6MAD0</accession>
<dbReference type="Proteomes" id="UP000005365">
    <property type="component" value="Unassembled WGS sequence"/>
</dbReference>
<sequence>MNLPVAAFPTLLSFSRLSVLQYSDNKKLISPQPKTLFCNARFAYKSLDRLHRIT</sequence>
<comment type="caution">
    <text evidence="1">The sequence shown here is derived from an EMBL/GenBank/DDBJ whole genome shotgun (WGS) entry which is preliminary data.</text>
</comment>
<keyword evidence="2" id="KW-1185">Reference proteome</keyword>
<evidence type="ECO:0000313" key="1">
    <source>
        <dbReference type="EMBL" id="EET42734.1"/>
    </source>
</evidence>
<proteinExistence type="predicted"/>
<reference evidence="1" key="1">
    <citation type="submission" date="2009-07" db="EMBL/GenBank/DDBJ databases">
        <authorList>
            <person name="Weinstock G."/>
            <person name="Sodergren E."/>
            <person name="Clifton S."/>
            <person name="Fulton L."/>
            <person name="Fulton B."/>
            <person name="Courtney L."/>
            <person name="Fronick C."/>
            <person name="Harrison M."/>
            <person name="Strong C."/>
            <person name="Farmer C."/>
            <person name="Delahaunty K."/>
            <person name="Markovic C."/>
            <person name="Hall O."/>
            <person name="Minx P."/>
            <person name="Tomlinson C."/>
            <person name="Mitreva M."/>
            <person name="Nelson J."/>
            <person name="Hou S."/>
            <person name="Wollam A."/>
            <person name="Pepin K.H."/>
            <person name="Johnson M."/>
            <person name="Bhonagiri V."/>
            <person name="Nash W.E."/>
            <person name="Warren W."/>
            <person name="Chinwalla A."/>
            <person name="Mardis E.R."/>
            <person name="Wilson R.K."/>
        </authorList>
    </citation>
    <scope>NUCLEOTIDE SEQUENCE [LARGE SCALE GENOMIC DNA]</scope>
    <source>
        <strain evidence="1">ATCC 29256</strain>
    </source>
</reference>
<organism evidence="1 2">
    <name type="scientific">Neisseria sicca ATCC 29256</name>
    <dbReference type="NCBI Taxonomy" id="547045"/>
    <lineage>
        <taxon>Bacteria</taxon>
        <taxon>Pseudomonadati</taxon>
        <taxon>Pseudomonadota</taxon>
        <taxon>Betaproteobacteria</taxon>
        <taxon>Neisseriales</taxon>
        <taxon>Neisseriaceae</taxon>
        <taxon>Neisseria</taxon>
    </lineage>
</organism>
<name>C6MAD0_NEISI</name>
<evidence type="ECO:0000313" key="2">
    <source>
        <dbReference type="Proteomes" id="UP000005365"/>
    </source>
</evidence>
<gene>
    <name evidence="1" type="ORF">NEISICOT_03512</name>
</gene>